<feature type="compositionally biased region" description="Low complexity" evidence="1">
    <location>
        <begin position="278"/>
        <end position="302"/>
    </location>
</feature>
<feature type="region of interest" description="Disordered" evidence="1">
    <location>
        <begin position="246"/>
        <end position="315"/>
    </location>
</feature>
<dbReference type="SUPFAM" id="SSF82919">
    <property type="entry name" value="Zn-finger domain of Sec23/24"/>
    <property type="match status" value="1"/>
</dbReference>
<evidence type="ECO:0000259" key="3">
    <source>
        <dbReference type="Pfam" id="PF08033"/>
    </source>
</evidence>
<feature type="compositionally biased region" description="Basic and acidic residues" evidence="1">
    <location>
        <begin position="489"/>
        <end position="513"/>
    </location>
</feature>
<gene>
    <name evidence="4" type="ORF">THAPSDRAFT_20796</name>
</gene>
<dbReference type="Gene3D" id="3.40.50.410">
    <property type="entry name" value="von Willebrand factor, type A domain"/>
    <property type="match status" value="1"/>
</dbReference>
<dbReference type="Proteomes" id="UP000001449">
    <property type="component" value="Chromosome 1"/>
</dbReference>
<feature type="compositionally biased region" description="Polar residues" evidence="1">
    <location>
        <begin position="435"/>
        <end position="446"/>
    </location>
</feature>
<feature type="compositionally biased region" description="Low complexity" evidence="1">
    <location>
        <begin position="171"/>
        <end position="180"/>
    </location>
</feature>
<dbReference type="GO" id="GO:0006886">
    <property type="term" value="P:intracellular protein transport"/>
    <property type="evidence" value="ECO:0007669"/>
    <property type="project" value="InterPro"/>
</dbReference>
<feature type="compositionally biased region" description="Low complexity" evidence="1">
    <location>
        <begin position="44"/>
        <end position="55"/>
    </location>
</feature>
<name>B8BQQ2_THAPS</name>
<dbReference type="GO" id="GO:0030127">
    <property type="term" value="C:COPII vesicle coat"/>
    <property type="evidence" value="ECO:0000318"/>
    <property type="project" value="GO_Central"/>
</dbReference>
<dbReference type="eggNOG" id="KOG1984">
    <property type="taxonomic scope" value="Eukaryota"/>
</dbReference>
<feature type="region of interest" description="Disordered" evidence="1">
    <location>
        <begin position="327"/>
        <end position="350"/>
    </location>
</feature>
<keyword evidence="5" id="KW-1185">Reference proteome</keyword>
<dbReference type="InterPro" id="IPR012990">
    <property type="entry name" value="Beta-sandwich_Sec23_24"/>
</dbReference>
<dbReference type="KEGG" id="tps:THAPSDRAFT_20796"/>
<evidence type="ECO:0000313" key="5">
    <source>
        <dbReference type="Proteomes" id="UP000001449"/>
    </source>
</evidence>
<feature type="region of interest" description="Disordered" evidence="1">
    <location>
        <begin position="1"/>
        <end position="210"/>
    </location>
</feature>
<feature type="compositionally biased region" description="Polar residues" evidence="1">
    <location>
        <begin position="181"/>
        <end position="195"/>
    </location>
</feature>
<dbReference type="Pfam" id="PF08033">
    <property type="entry name" value="Sec23_BS"/>
    <property type="match status" value="1"/>
</dbReference>
<dbReference type="InterPro" id="IPR036465">
    <property type="entry name" value="vWFA_dom_sf"/>
</dbReference>
<dbReference type="GO" id="GO:0090110">
    <property type="term" value="P:COPII-coated vesicle cargo loading"/>
    <property type="evidence" value="ECO:0000318"/>
    <property type="project" value="GO_Central"/>
</dbReference>
<accession>B8BQQ2</accession>
<feature type="compositionally biased region" description="Low complexity" evidence="1">
    <location>
        <begin position="424"/>
        <end position="433"/>
    </location>
</feature>
<dbReference type="HOGENOM" id="CLU_255621_0_0_1"/>
<feature type="compositionally biased region" description="Low complexity" evidence="1">
    <location>
        <begin position="99"/>
        <end position="110"/>
    </location>
</feature>
<feature type="region of interest" description="Disordered" evidence="1">
    <location>
        <begin position="415"/>
        <end position="446"/>
    </location>
</feature>
<feature type="compositionally biased region" description="Low complexity" evidence="1">
    <location>
        <begin position="70"/>
        <end position="88"/>
    </location>
</feature>
<evidence type="ECO:0000256" key="1">
    <source>
        <dbReference type="SAM" id="MobiDB-lite"/>
    </source>
</evidence>
<feature type="compositionally biased region" description="Pro residues" evidence="1">
    <location>
        <begin position="197"/>
        <end position="207"/>
    </location>
</feature>
<proteinExistence type="predicted"/>
<feature type="compositionally biased region" description="Low complexity" evidence="1">
    <location>
        <begin position="18"/>
        <end position="31"/>
    </location>
</feature>
<dbReference type="GeneID" id="7451449"/>
<dbReference type="InterPro" id="IPR036174">
    <property type="entry name" value="Znf_Sec23_Sec24_sf"/>
</dbReference>
<dbReference type="InParanoid" id="B8BQQ2"/>
<dbReference type="STRING" id="35128.B8BQQ2"/>
<dbReference type="InterPro" id="IPR050550">
    <property type="entry name" value="SEC23_SEC24_subfamily"/>
</dbReference>
<dbReference type="InterPro" id="IPR029006">
    <property type="entry name" value="ADF-H/Gelsolin-like_dom_sf"/>
</dbReference>
<reference evidence="4 5" key="2">
    <citation type="journal article" date="2008" name="Nature">
        <title>The Phaeodactylum genome reveals the evolutionary history of diatom genomes.</title>
        <authorList>
            <person name="Bowler C."/>
            <person name="Allen A.E."/>
            <person name="Badger J.H."/>
            <person name="Grimwood J."/>
            <person name="Jabbari K."/>
            <person name="Kuo A."/>
            <person name="Maheswari U."/>
            <person name="Martens C."/>
            <person name="Maumus F."/>
            <person name="Otillar R.P."/>
            <person name="Rayko E."/>
            <person name="Salamov A."/>
            <person name="Vandepoele K."/>
            <person name="Beszteri B."/>
            <person name="Gruber A."/>
            <person name="Heijde M."/>
            <person name="Katinka M."/>
            <person name="Mock T."/>
            <person name="Valentin K."/>
            <person name="Verret F."/>
            <person name="Berges J.A."/>
            <person name="Brownlee C."/>
            <person name="Cadoret J.P."/>
            <person name="Chiovitti A."/>
            <person name="Choi C.J."/>
            <person name="Coesel S."/>
            <person name="De Martino A."/>
            <person name="Detter J.C."/>
            <person name="Durkin C."/>
            <person name="Falciatore A."/>
            <person name="Fournet J."/>
            <person name="Haruta M."/>
            <person name="Huysman M.J."/>
            <person name="Jenkins B.D."/>
            <person name="Jiroutova K."/>
            <person name="Jorgensen R.E."/>
            <person name="Joubert Y."/>
            <person name="Kaplan A."/>
            <person name="Kroger N."/>
            <person name="Kroth P.G."/>
            <person name="La Roche J."/>
            <person name="Lindquist E."/>
            <person name="Lommer M."/>
            <person name="Martin-Jezequel V."/>
            <person name="Lopez P.J."/>
            <person name="Lucas S."/>
            <person name="Mangogna M."/>
            <person name="McGinnis K."/>
            <person name="Medlin L.K."/>
            <person name="Montsant A."/>
            <person name="Oudot-Le Secq M.P."/>
            <person name="Napoli C."/>
            <person name="Obornik M."/>
            <person name="Parker M.S."/>
            <person name="Petit J.L."/>
            <person name="Porcel B.M."/>
            <person name="Poulsen N."/>
            <person name="Robison M."/>
            <person name="Rychlewski L."/>
            <person name="Rynearson T.A."/>
            <person name="Schmutz J."/>
            <person name="Shapiro H."/>
            <person name="Siaut M."/>
            <person name="Stanley M."/>
            <person name="Sussman M.R."/>
            <person name="Taylor A.R."/>
            <person name="Vardi A."/>
            <person name="von Dassow P."/>
            <person name="Vyverman W."/>
            <person name="Willis A."/>
            <person name="Wyrwicz L.S."/>
            <person name="Rokhsar D.S."/>
            <person name="Weissenbach J."/>
            <person name="Armbrust E.V."/>
            <person name="Green B.R."/>
            <person name="Van de Peer Y."/>
            <person name="Grigoriev I.V."/>
        </authorList>
    </citation>
    <scope>NUCLEOTIDE SEQUENCE [LARGE SCALE GENOMIC DNA]</scope>
    <source>
        <strain evidence="4 5">CCMP1335</strain>
    </source>
</reference>
<organism evidence="4 5">
    <name type="scientific">Thalassiosira pseudonana</name>
    <name type="common">Marine diatom</name>
    <name type="synonym">Cyclotella nana</name>
    <dbReference type="NCBI Taxonomy" id="35128"/>
    <lineage>
        <taxon>Eukaryota</taxon>
        <taxon>Sar</taxon>
        <taxon>Stramenopiles</taxon>
        <taxon>Ochrophyta</taxon>
        <taxon>Bacillariophyta</taxon>
        <taxon>Coscinodiscophyceae</taxon>
        <taxon>Thalassiosirophycidae</taxon>
        <taxon>Thalassiosirales</taxon>
        <taxon>Thalassiosiraceae</taxon>
        <taxon>Thalassiosira</taxon>
    </lineage>
</organism>
<dbReference type="InterPro" id="IPR006900">
    <property type="entry name" value="Sec23/24_helical_dom"/>
</dbReference>
<dbReference type="SUPFAM" id="SSF82754">
    <property type="entry name" value="C-terminal, gelsolin-like domain of Sec23/24"/>
    <property type="match status" value="1"/>
</dbReference>
<dbReference type="PANTHER" id="PTHR13803">
    <property type="entry name" value="SEC24-RELATED PROTEIN"/>
    <property type="match status" value="1"/>
</dbReference>
<dbReference type="SUPFAM" id="SSF53300">
    <property type="entry name" value="vWA-like"/>
    <property type="match status" value="1"/>
</dbReference>
<evidence type="ECO:0008006" key="6">
    <source>
        <dbReference type="Google" id="ProtNLM"/>
    </source>
</evidence>
<feature type="compositionally biased region" description="Low complexity" evidence="1">
    <location>
        <begin position="120"/>
        <end position="162"/>
    </location>
</feature>
<dbReference type="PANTHER" id="PTHR13803:SF4">
    <property type="entry name" value="SECRETORY 24CD, ISOFORM C"/>
    <property type="match status" value="1"/>
</dbReference>
<evidence type="ECO:0000259" key="2">
    <source>
        <dbReference type="Pfam" id="PF04815"/>
    </source>
</evidence>
<feature type="compositionally biased region" description="Low complexity" evidence="1">
    <location>
        <begin position="332"/>
        <end position="350"/>
    </location>
</feature>
<dbReference type="Pfam" id="PF04815">
    <property type="entry name" value="Sec23_helical"/>
    <property type="match status" value="1"/>
</dbReference>
<dbReference type="GO" id="GO:0008270">
    <property type="term" value="F:zinc ion binding"/>
    <property type="evidence" value="ECO:0000318"/>
    <property type="project" value="GO_Central"/>
</dbReference>
<dbReference type="PaxDb" id="35128-Thaps20796"/>
<dbReference type="InterPro" id="IPR036180">
    <property type="entry name" value="Gelsolin-like_dom_sf"/>
</dbReference>
<reference evidence="4 5" key="1">
    <citation type="journal article" date="2004" name="Science">
        <title>The genome of the diatom Thalassiosira pseudonana: ecology, evolution, and metabolism.</title>
        <authorList>
            <person name="Armbrust E.V."/>
            <person name="Berges J.A."/>
            <person name="Bowler C."/>
            <person name="Green B.R."/>
            <person name="Martinez D."/>
            <person name="Putnam N.H."/>
            <person name="Zhou S."/>
            <person name="Allen A.E."/>
            <person name="Apt K.E."/>
            <person name="Bechner M."/>
            <person name="Brzezinski M.A."/>
            <person name="Chaal B.K."/>
            <person name="Chiovitti A."/>
            <person name="Davis A.K."/>
            <person name="Demarest M.S."/>
            <person name="Detter J.C."/>
            <person name="Glavina T."/>
            <person name="Goodstein D."/>
            <person name="Hadi M.Z."/>
            <person name="Hellsten U."/>
            <person name="Hildebrand M."/>
            <person name="Jenkins B.D."/>
            <person name="Jurka J."/>
            <person name="Kapitonov V.V."/>
            <person name="Kroger N."/>
            <person name="Lau W.W."/>
            <person name="Lane T.W."/>
            <person name="Larimer F.W."/>
            <person name="Lippmeier J.C."/>
            <person name="Lucas S."/>
            <person name="Medina M."/>
            <person name="Montsant A."/>
            <person name="Obornik M."/>
            <person name="Parker M.S."/>
            <person name="Palenik B."/>
            <person name="Pazour G.J."/>
            <person name="Richardson P.M."/>
            <person name="Rynearson T.A."/>
            <person name="Saito M.A."/>
            <person name="Schwartz D.C."/>
            <person name="Thamatrakoln K."/>
            <person name="Valentin K."/>
            <person name="Vardi A."/>
            <person name="Wilkerson F.P."/>
            <person name="Rokhsar D.S."/>
        </authorList>
    </citation>
    <scope>NUCLEOTIDE SEQUENCE [LARGE SCALE GENOMIC DNA]</scope>
    <source>
        <strain evidence="4 5">CCMP1335</strain>
    </source>
</reference>
<dbReference type="EMBL" id="CM000638">
    <property type="protein sequence ID" value="EED95823.1"/>
    <property type="molecule type" value="Genomic_DNA"/>
</dbReference>
<dbReference type="OMA" id="HCHAYAN"/>
<sequence length="1381" mass="152154">MMPPPPSSFAANGGNNCSDSGTTSTGMESSMANMNLHPGVAAGQQQQQQQQQDQRPIMHRPMPPPPPSPGRIVPRGSVGAQQQQQQHQPLRPPMGMPIQTQTQSSSQHQQFRPPPPMSMQQQQQHNHHQQQQVNNQSYPLQSMQQTNSAQQMMTQQNQQSAFPGPPPQPQQQPYQSSIQQTTSRGQPPSMSNLQMNHPPPPPPPPPMLSTTAEWTRYASSSSSSFFFIESIYNASTSFIIRSPARDINHQHMPPPPVPPQAPQPNPVYPPTQSHGMTPPHHQYPHQQQQQQLQQQQQYQQHPLQDKDKIDPSQIPRIPLFTRPHQAPATIYPSTNSTTPPTTTNSVTAPTFITTPPPPADSRYITPSQCMNASPRIMRSTVHTFPVDNATLRKCEIPLGLVVCPLGSLSSLCCGGGGGGEEDVSGNNNSSGESRMNGQSRSSSQWNGRELADIYNTDDGDQNNKELDYIPFITDNTPDPERVNVLRGPRRVEESKLQTDRTTQHHHMPTEKPRTTRAIAPPRCDRCQAYLNPFCTPGTSSSNSYSFRTAGTYTPIQCYNCNLCGAQNSISISDEYISNGTVDAALRCGTVEYEVGGAYCVRENPVENVHLYGVEYVPPECEGGANGNGYHHRHHGSMKSHGWREALDAIMEVAKGLRQTAPLIEDDNGQMVNAPVKIGVFAFCRDMLVFPYIKKNGKSDDEFEVSVAVVSDVEEDPFCPLPLHMWTHDVGAKHDPMEWQRFRHVMDSYSATMKVLLGDSVPSSRQELDDKWKRNCGGAALAALVDALKGSGGRGTLITTRRPNYGAGALRDREAGQQSQYLRTPNEQRLFAPLQNLTFQGLTSANAGEEKERQASLFYRQLGEDCARNRVSLDVVVTSSSLTAQPPPSSSVGATAMRPNVREFLDVATLSELCRVSCGKFKWLRVGNECGITVDESNDGCSFTGEQLREELKRSALAYMGSDAVFKLRCSHGVQVKSYAPIKPVGTLVGDGIVDSAQLDLPRIDSNTTIAVVIEHKVGGVVNTRQGGTKSDAPMVFFQSAVLYTTMSGKRRVRVSTLGLATTKVPADVFRGSDLGTVATIMTRQAVSDIQRSEEGSLEIARDNVWQQCISILANYRLNTTAKSSPSGQLILPESLQLLPLFCLSLRKSRMFRHCLQKGAPSAKPFPTADERSYHLFYSSFTSPNMALQCVHPNLLQVSDMRTRDGEWIKPTSLETHKLIDENVIAASMRPLCQLPKTMNPSITCLDESGMYILDDRFAFYLFVGKDVPEDKWKDLISVSSPGDSRVGGGSVPIGSLSLASTSSGNKIRNILHQLRMLNSPNPTLAMNARPTFAPLILVFVGRGSVFEEEMDSLLIDDPDSHEKSYVDFLCLLHKAIRNKND</sequence>
<dbReference type="Gene3D" id="2.60.40.1670">
    <property type="entry name" value="beta-sandwich domain of Sec23/24"/>
    <property type="match status" value="2"/>
</dbReference>
<feature type="domain" description="Sec23/Sec24 helical" evidence="2">
    <location>
        <begin position="1073"/>
        <end position="1175"/>
    </location>
</feature>
<dbReference type="GO" id="GO:0000149">
    <property type="term" value="F:SNARE binding"/>
    <property type="evidence" value="ECO:0000318"/>
    <property type="project" value="GO_Central"/>
</dbReference>
<protein>
    <recommendedName>
        <fullName evidence="6">Gelsolin-like domain-containing protein</fullName>
    </recommendedName>
</protein>
<dbReference type="SUPFAM" id="SSF81811">
    <property type="entry name" value="Helical domain of Sec23/24"/>
    <property type="match status" value="1"/>
</dbReference>
<feature type="region of interest" description="Disordered" evidence="1">
    <location>
        <begin position="489"/>
        <end position="516"/>
    </location>
</feature>
<evidence type="ECO:0000313" key="4">
    <source>
        <dbReference type="EMBL" id="EED95823.1"/>
    </source>
</evidence>
<dbReference type="SUPFAM" id="SSF81995">
    <property type="entry name" value="beta-sandwich domain of Sec23/24"/>
    <property type="match status" value="1"/>
</dbReference>
<dbReference type="RefSeq" id="XP_002286182.1">
    <property type="nucleotide sequence ID" value="XM_002286146.1"/>
</dbReference>
<dbReference type="InterPro" id="IPR036175">
    <property type="entry name" value="Sec23/24_helical_dom_sf"/>
</dbReference>
<dbReference type="GO" id="GO:0070971">
    <property type="term" value="C:endoplasmic reticulum exit site"/>
    <property type="evidence" value="ECO:0000318"/>
    <property type="project" value="GO_Central"/>
</dbReference>
<feature type="compositionally biased region" description="Pro residues" evidence="1">
    <location>
        <begin position="252"/>
        <end position="269"/>
    </location>
</feature>
<feature type="domain" description="Sec23/Sec24 beta-sandwich" evidence="3">
    <location>
        <begin position="960"/>
        <end position="1062"/>
    </location>
</feature>
<dbReference type="Gene3D" id="3.40.20.10">
    <property type="entry name" value="Severin"/>
    <property type="match status" value="1"/>
</dbReference>
<dbReference type="Gene3D" id="1.20.120.730">
    <property type="entry name" value="Sec23/Sec24 helical domain"/>
    <property type="match status" value="1"/>
</dbReference>